<dbReference type="OrthoDB" id="1405967at2"/>
<dbReference type="AlphaFoldDB" id="A0A6L3ZH29"/>
<evidence type="ECO:0008006" key="4">
    <source>
        <dbReference type="Google" id="ProtNLM"/>
    </source>
</evidence>
<proteinExistence type="predicted"/>
<dbReference type="Pfam" id="PF13557">
    <property type="entry name" value="Phenol_MetA_deg"/>
    <property type="match status" value="1"/>
</dbReference>
<dbReference type="RefSeq" id="WP_151691893.1">
    <property type="nucleotide sequence ID" value="NZ_BMGX01000002.1"/>
</dbReference>
<evidence type="ECO:0000313" key="2">
    <source>
        <dbReference type="EMBL" id="KAB2817322.1"/>
    </source>
</evidence>
<reference evidence="2 3" key="1">
    <citation type="submission" date="2019-10" db="EMBL/GenBank/DDBJ databases">
        <title>Genome sequence of Phaeocystidibacter marisrubri JCM30614 (type strain).</title>
        <authorList>
            <person name="Bowman J.P."/>
        </authorList>
    </citation>
    <scope>NUCLEOTIDE SEQUENCE [LARGE SCALE GENOMIC DNA]</scope>
    <source>
        <strain evidence="2 3">JCM 30614</strain>
    </source>
</reference>
<gene>
    <name evidence="2" type="ORF">F8C82_02720</name>
</gene>
<name>A0A6L3ZH29_9FLAO</name>
<protein>
    <recommendedName>
        <fullName evidence="4">Transporter</fullName>
    </recommendedName>
</protein>
<accession>A0A6L3ZH29</accession>
<keyword evidence="3" id="KW-1185">Reference proteome</keyword>
<dbReference type="Proteomes" id="UP000484164">
    <property type="component" value="Unassembled WGS sequence"/>
</dbReference>
<dbReference type="PROSITE" id="PS51257">
    <property type="entry name" value="PROKAR_LIPOPROTEIN"/>
    <property type="match status" value="1"/>
</dbReference>
<dbReference type="EMBL" id="WBVQ01000001">
    <property type="protein sequence ID" value="KAB2817322.1"/>
    <property type="molecule type" value="Genomic_DNA"/>
</dbReference>
<sequence length="302" mass="32966">MKKVIALTVGLGLSVGSMACDVCGCRPGMLSGDPLYFSRTSIGLSFQQNVFHSKHLSLFNPSEYEVSREVFRTLALSGKYSIDDRWSLYAALPMALNTYELSDNKSVQTAIGDVALSSAYIWKVATDESPWVADVSLTVKLPTGPWSNDQATSIPANMLPGTGSTDFLLGSRFTYRHSPAFATRLAIAYRMNTSNGDSYHFGNQVNAEASELIRLWSSASEMSGFWFEGGYGFAYDAPDSDGTSINMKEETSGTFHMAKAGLIFQWNEYSLAAYTQIPLAQNFGGGLVEASATAFVQFQVYF</sequence>
<evidence type="ECO:0000313" key="3">
    <source>
        <dbReference type="Proteomes" id="UP000484164"/>
    </source>
</evidence>
<comment type="caution">
    <text evidence="2">The sequence shown here is derived from an EMBL/GenBank/DDBJ whole genome shotgun (WGS) entry which is preliminary data.</text>
</comment>
<keyword evidence="1" id="KW-0732">Signal</keyword>
<feature type="signal peptide" evidence="1">
    <location>
        <begin position="1"/>
        <end position="19"/>
    </location>
</feature>
<organism evidence="2 3">
    <name type="scientific">Phaeocystidibacter marisrubri</name>
    <dbReference type="NCBI Taxonomy" id="1577780"/>
    <lineage>
        <taxon>Bacteria</taxon>
        <taxon>Pseudomonadati</taxon>
        <taxon>Bacteroidota</taxon>
        <taxon>Flavobacteriia</taxon>
        <taxon>Flavobacteriales</taxon>
        <taxon>Phaeocystidibacteraceae</taxon>
        <taxon>Phaeocystidibacter</taxon>
    </lineage>
</organism>
<feature type="chain" id="PRO_5026992780" description="Transporter" evidence="1">
    <location>
        <begin position="20"/>
        <end position="302"/>
    </location>
</feature>
<dbReference type="InterPro" id="IPR025737">
    <property type="entry name" value="FApF"/>
</dbReference>
<evidence type="ECO:0000256" key="1">
    <source>
        <dbReference type="SAM" id="SignalP"/>
    </source>
</evidence>